<dbReference type="RefSeq" id="WP_004809988.1">
    <property type="nucleotide sequence ID" value="NZ_KB849444.1"/>
</dbReference>
<dbReference type="Gene3D" id="3.40.710.10">
    <property type="entry name" value="DD-peptidase/beta-lactamase superfamily"/>
    <property type="match status" value="1"/>
</dbReference>
<accession>N8WJM6</accession>
<comment type="caution">
    <text evidence="2">The sequence shown here is derived from an EMBL/GenBank/DDBJ whole genome shotgun (WGS) entry which is preliminary data.</text>
</comment>
<evidence type="ECO:0000313" key="2">
    <source>
        <dbReference type="EMBL" id="ENV12171.1"/>
    </source>
</evidence>
<feature type="domain" description="Beta-lactamase-related" evidence="1">
    <location>
        <begin position="99"/>
        <end position="209"/>
    </location>
</feature>
<dbReference type="InterPro" id="IPR050789">
    <property type="entry name" value="Diverse_Enzym_Activities"/>
</dbReference>
<dbReference type="PANTHER" id="PTHR43283">
    <property type="entry name" value="BETA-LACTAMASE-RELATED"/>
    <property type="match status" value="1"/>
</dbReference>
<keyword evidence="3" id="KW-1185">Reference proteome</keyword>
<sequence length="217" mass="25493">MNVKILLLITLSTLCIVVLFKDYNNIHSRIGKIIQESEAKLSLKTIKCSDNSPRWMKNSLELLINDQKILTNQIAYIDSNQNLHTCLSGWKNGFIFREGLTDDTRFRYASLTKVITHHAILKLIEAGQINKDDFLIKYFKELNNENFIDERVATITIENLLEHRSGFDHTKSLDPIVQFNHRSWCPYNIKNLANIHLDFDPNQYYRYDNRNTWQSKT</sequence>
<name>N8WJM6_9GAMM</name>
<dbReference type="EMBL" id="APPI01000023">
    <property type="protein sequence ID" value="ENV12171.1"/>
    <property type="molecule type" value="Genomic_DNA"/>
</dbReference>
<evidence type="ECO:0000259" key="1">
    <source>
        <dbReference type="Pfam" id="PF00144"/>
    </source>
</evidence>
<dbReference type="Pfam" id="PF00144">
    <property type="entry name" value="Beta-lactamase"/>
    <property type="match status" value="1"/>
</dbReference>
<dbReference type="InterPro" id="IPR012338">
    <property type="entry name" value="Beta-lactam/transpept-like"/>
</dbReference>
<dbReference type="SUPFAM" id="SSF56601">
    <property type="entry name" value="beta-lactamase/transpeptidase-like"/>
    <property type="match status" value="1"/>
</dbReference>
<dbReference type="InterPro" id="IPR001466">
    <property type="entry name" value="Beta-lactam-related"/>
</dbReference>
<dbReference type="AlphaFoldDB" id="N8WJM6"/>
<protein>
    <recommendedName>
        <fullName evidence="1">Beta-lactamase-related domain-containing protein</fullName>
    </recommendedName>
</protein>
<organism evidence="2 3">
    <name type="scientific">Acinetobacter schindleri NIPH 900</name>
    <dbReference type="NCBI Taxonomy" id="1217675"/>
    <lineage>
        <taxon>Bacteria</taxon>
        <taxon>Pseudomonadati</taxon>
        <taxon>Pseudomonadota</taxon>
        <taxon>Gammaproteobacteria</taxon>
        <taxon>Moraxellales</taxon>
        <taxon>Moraxellaceae</taxon>
        <taxon>Acinetobacter</taxon>
    </lineage>
</organism>
<dbReference type="PATRIC" id="fig|1217675.3.peg.2652"/>
<dbReference type="Proteomes" id="UP000018438">
    <property type="component" value="Unassembled WGS sequence"/>
</dbReference>
<reference evidence="2 3" key="1">
    <citation type="submission" date="2013-02" db="EMBL/GenBank/DDBJ databases">
        <title>The Genome Sequence of Acinetobacter schindleri NIPH 900.</title>
        <authorList>
            <consortium name="The Broad Institute Genome Sequencing Platform"/>
            <consortium name="The Broad Institute Genome Sequencing Center for Infectious Disease"/>
            <person name="Cerqueira G."/>
            <person name="Feldgarden M."/>
            <person name="Courvalin P."/>
            <person name="Perichon B."/>
            <person name="Grillot-Courvalin C."/>
            <person name="Clermont D."/>
            <person name="Rocha E."/>
            <person name="Yoon E.-J."/>
            <person name="Nemec A."/>
            <person name="Walker B."/>
            <person name="Young S.K."/>
            <person name="Zeng Q."/>
            <person name="Gargeya S."/>
            <person name="Fitzgerald M."/>
            <person name="Haas B."/>
            <person name="Abouelleil A."/>
            <person name="Alvarado L."/>
            <person name="Arachchi H.M."/>
            <person name="Berlin A.M."/>
            <person name="Chapman S.B."/>
            <person name="Dewar J."/>
            <person name="Goldberg J."/>
            <person name="Griggs A."/>
            <person name="Gujja S."/>
            <person name="Hansen M."/>
            <person name="Howarth C."/>
            <person name="Imamovic A."/>
            <person name="Larimer J."/>
            <person name="McCowan C."/>
            <person name="Murphy C."/>
            <person name="Neiman D."/>
            <person name="Pearson M."/>
            <person name="Priest M."/>
            <person name="Roberts A."/>
            <person name="Saif S."/>
            <person name="Shea T."/>
            <person name="Sisk P."/>
            <person name="Sykes S."/>
            <person name="Wortman J."/>
            <person name="Nusbaum C."/>
            <person name="Birren B."/>
        </authorList>
    </citation>
    <scope>NUCLEOTIDE SEQUENCE [LARGE SCALE GENOMIC DNA]</scope>
    <source>
        <strain evidence="2 3">NIPH 900</strain>
    </source>
</reference>
<gene>
    <name evidence="2" type="ORF">F965_02734</name>
</gene>
<dbReference type="PANTHER" id="PTHR43283:SF3">
    <property type="entry name" value="BETA-LACTAMASE FAMILY PROTEIN (AFU_ORTHOLOGUE AFUA_5G07500)"/>
    <property type="match status" value="1"/>
</dbReference>
<dbReference type="HOGENOM" id="CLU_1270039_0_0_6"/>
<proteinExistence type="predicted"/>
<evidence type="ECO:0000313" key="3">
    <source>
        <dbReference type="Proteomes" id="UP000018438"/>
    </source>
</evidence>